<dbReference type="Proteomes" id="UP000006798">
    <property type="component" value="Plasmid pBB2"/>
</dbReference>
<evidence type="ECO:0000313" key="4">
    <source>
        <dbReference type="Proteomes" id="UP000006798"/>
    </source>
</evidence>
<dbReference type="HOGENOM" id="CLU_045683_0_0_4"/>
<dbReference type="Gene3D" id="3.40.190.10">
    <property type="entry name" value="Periplasmic binding protein-like II"/>
    <property type="match status" value="1"/>
</dbReference>
<dbReference type="Pfam" id="PF03401">
    <property type="entry name" value="TctC"/>
    <property type="match status" value="1"/>
</dbReference>
<geneLocation type="plasmid" evidence="3 4">
    <name>pBB2</name>
</geneLocation>
<dbReference type="PANTHER" id="PTHR42928:SF5">
    <property type="entry name" value="BLR1237 PROTEIN"/>
    <property type="match status" value="1"/>
</dbReference>
<dbReference type="InterPro" id="IPR042100">
    <property type="entry name" value="Bug_dom1"/>
</dbReference>
<dbReference type="SUPFAM" id="SSF53850">
    <property type="entry name" value="Periplasmic binding protein-like II"/>
    <property type="match status" value="1"/>
</dbReference>
<organism evidence="3 4">
    <name type="scientific">Cupriavidus necator (strain ATCC 43291 / DSM 13513 / CCUG 52238 / LMG 8453 / N-1)</name>
    <name type="common">Ralstonia eutropha</name>
    <dbReference type="NCBI Taxonomy" id="1042878"/>
    <lineage>
        <taxon>Bacteria</taxon>
        <taxon>Pseudomonadati</taxon>
        <taxon>Pseudomonadota</taxon>
        <taxon>Betaproteobacteria</taxon>
        <taxon>Burkholderiales</taxon>
        <taxon>Burkholderiaceae</taxon>
        <taxon>Cupriavidus</taxon>
    </lineage>
</organism>
<feature type="chain" id="PRO_5003372089" description="Extra-cytoplasmic solute receptor" evidence="2">
    <location>
        <begin position="24"/>
        <end position="323"/>
    </location>
</feature>
<dbReference type="InterPro" id="IPR005064">
    <property type="entry name" value="BUG"/>
</dbReference>
<dbReference type="RefSeq" id="WP_013954224.1">
    <property type="nucleotide sequence ID" value="NC_015724.1"/>
</dbReference>
<evidence type="ECO:0000313" key="3">
    <source>
        <dbReference type="EMBL" id="AEI82941.1"/>
    </source>
</evidence>
<keyword evidence="2" id="KW-0732">Signal</keyword>
<evidence type="ECO:0008006" key="5">
    <source>
        <dbReference type="Google" id="ProtNLM"/>
    </source>
</evidence>
<dbReference type="Gene3D" id="3.40.190.150">
    <property type="entry name" value="Bordetella uptake gene, domain 1"/>
    <property type="match status" value="1"/>
</dbReference>
<proteinExistence type="inferred from homology"/>
<gene>
    <name evidence="3" type="ordered locus">CNE_BB2p01300</name>
</gene>
<reference evidence="3 4" key="1">
    <citation type="journal article" date="2011" name="J. Bacteriol.">
        <title>Complete genome sequence of the type strain Cupriavidus necator N-1.</title>
        <authorList>
            <person name="Poehlein A."/>
            <person name="Kusian B."/>
            <person name="Friedrich B."/>
            <person name="Daniel R."/>
            <person name="Bowien B."/>
        </authorList>
    </citation>
    <scope>NUCLEOTIDE SEQUENCE [LARGE SCALE GENOMIC DNA]</scope>
    <source>
        <strain evidence="4">ATCC 43291 / DSM 13513 / CCUG 52238 / LMG 8453 / N-1</strain>
        <plasmid evidence="3 4">pBB2</plasmid>
    </source>
</reference>
<dbReference type="PIRSF" id="PIRSF017082">
    <property type="entry name" value="YflP"/>
    <property type="match status" value="1"/>
</dbReference>
<dbReference type="AlphaFoldDB" id="F8GYK0"/>
<dbReference type="GeneID" id="34307589"/>
<keyword evidence="3" id="KW-0614">Plasmid</keyword>
<dbReference type="CDD" id="cd07012">
    <property type="entry name" value="PBP2_Bug_TTT"/>
    <property type="match status" value="1"/>
</dbReference>
<name>F8GYK0_CUPNN</name>
<dbReference type="KEGG" id="cnc:CNE_BB2p01300"/>
<sequence>MKRRSFLSALGATALASRSFASAPHSFAGKQLRFVIPYNAGGVADSSARIGLEGLQTALGSGVVVFDNRPGANGNIGTEYVTRQPADGTNFLVIPSSQLTTNSFVPELRIKGIDVLERFVPVAPLVDIPLVLMVNADSGIQSFADFMRKAKASQLRFGNPGVGTPHHLAALLLEKHTGVRMIHVAYKGGAPMVADLAGQHLDAVFSSWSTAHGLVTAGKLKPLGSLQSGTAFGGLPSLNGELGGSSVPTWTGIFAVVGTPEGAMDAVNQATRTALLSPQLEARIKDLGLVPMPMSRAKSAAKLKEEARFMRGFLGKIQLDFSK</sequence>
<evidence type="ECO:0000256" key="1">
    <source>
        <dbReference type="ARBA" id="ARBA00006987"/>
    </source>
</evidence>
<accession>F8GYK0</accession>
<feature type="signal peptide" evidence="2">
    <location>
        <begin position="1"/>
        <end position="23"/>
    </location>
</feature>
<comment type="similarity">
    <text evidence="1">Belongs to the UPF0065 (bug) family.</text>
</comment>
<protein>
    <recommendedName>
        <fullName evidence="5">Extra-cytoplasmic solute receptor</fullName>
    </recommendedName>
</protein>
<dbReference type="PANTHER" id="PTHR42928">
    <property type="entry name" value="TRICARBOXYLATE-BINDING PROTEIN"/>
    <property type="match status" value="1"/>
</dbReference>
<evidence type="ECO:0000256" key="2">
    <source>
        <dbReference type="SAM" id="SignalP"/>
    </source>
</evidence>
<dbReference type="EMBL" id="CP002880">
    <property type="protein sequence ID" value="AEI82941.1"/>
    <property type="molecule type" value="Genomic_DNA"/>
</dbReference>